<dbReference type="Pfam" id="PF01476">
    <property type="entry name" value="LysM"/>
    <property type="match status" value="3"/>
</dbReference>
<keyword evidence="5" id="KW-1185">Reference proteome</keyword>
<evidence type="ECO:0000256" key="2">
    <source>
        <dbReference type="SAM" id="SignalP"/>
    </source>
</evidence>
<dbReference type="KEGG" id="bsa:Bacsa_2701"/>
<accession>F0QZW4</accession>
<dbReference type="PANTHER" id="PTHR33734:SF22">
    <property type="entry name" value="MEMBRANE-BOUND LYTIC MUREIN TRANSGLYCOSYLASE D"/>
    <property type="match status" value="1"/>
</dbReference>
<dbReference type="InterPro" id="IPR028082">
    <property type="entry name" value="Peripla_BP_I"/>
</dbReference>
<feature type="domain" description="LysM" evidence="3">
    <location>
        <begin position="45"/>
        <end position="88"/>
    </location>
</feature>
<gene>
    <name evidence="4" type="ordered locus">Bacsa_2701</name>
</gene>
<feature type="signal peptide" evidence="2">
    <location>
        <begin position="1"/>
        <end position="36"/>
    </location>
</feature>
<dbReference type="eggNOG" id="COG1388">
    <property type="taxonomic scope" value="Bacteria"/>
</dbReference>
<proteinExistence type="predicted"/>
<dbReference type="SUPFAM" id="SSF53822">
    <property type="entry name" value="Periplasmic binding protein-like I"/>
    <property type="match status" value="1"/>
</dbReference>
<feature type="chain" id="PRO_5003255444" evidence="2">
    <location>
        <begin position="37"/>
        <end position="612"/>
    </location>
</feature>
<dbReference type="AlphaFoldDB" id="F0QZW4"/>
<dbReference type="Gene3D" id="3.10.350.10">
    <property type="entry name" value="LysM domain"/>
    <property type="match status" value="3"/>
</dbReference>
<evidence type="ECO:0000259" key="3">
    <source>
        <dbReference type="PROSITE" id="PS51782"/>
    </source>
</evidence>
<protein>
    <submittedName>
        <fullName evidence="4">Peptidoglycan-binding lysin domain</fullName>
    </submittedName>
</protein>
<dbReference type="InterPro" id="IPR036779">
    <property type="entry name" value="LysM_dom_sf"/>
</dbReference>
<dbReference type="Proteomes" id="UP000007486">
    <property type="component" value="Chromosome"/>
</dbReference>
<dbReference type="GO" id="GO:0008932">
    <property type="term" value="F:lytic endotransglycosylase activity"/>
    <property type="evidence" value="ECO:0007669"/>
    <property type="project" value="TreeGrafter"/>
</dbReference>
<dbReference type="EMBL" id="CP002530">
    <property type="protein sequence ID" value="ADY37234.1"/>
    <property type="molecule type" value="Genomic_DNA"/>
</dbReference>
<dbReference type="PROSITE" id="PS51782">
    <property type="entry name" value="LYSM"/>
    <property type="match status" value="3"/>
</dbReference>
<evidence type="ECO:0000256" key="1">
    <source>
        <dbReference type="SAM" id="MobiDB-lite"/>
    </source>
</evidence>
<evidence type="ECO:0000313" key="5">
    <source>
        <dbReference type="Proteomes" id="UP000007486"/>
    </source>
</evidence>
<keyword evidence="2" id="KW-0732">Signal</keyword>
<feature type="domain" description="LysM" evidence="3">
    <location>
        <begin position="100"/>
        <end position="144"/>
    </location>
</feature>
<name>F0QZW4_PHOSB</name>
<dbReference type="Gene3D" id="3.40.50.2300">
    <property type="match status" value="1"/>
</dbReference>
<dbReference type="InterPro" id="IPR018392">
    <property type="entry name" value="LysM"/>
</dbReference>
<dbReference type="SUPFAM" id="SSF54106">
    <property type="entry name" value="LysM domain"/>
    <property type="match status" value="3"/>
</dbReference>
<evidence type="ECO:0000313" key="4">
    <source>
        <dbReference type="EMBL" id="ADY37234.1"/>
    </source>
</evidence>
<feature type="region of interest" description="Disordered" evidence="1">
    <location>
        <begin position="221"/>
        <end position="243"/>
    </location>
</feature>
<dbReference type="PANTHER" id="PTHR33734">
    <property type="entry name" value="LYSM DOMAIN-CONTAINING GPI-ANCHORED PROTEIN 2"/>
    <property type="match status" value="1"/>
</dbReference>
<dbReference type="CDD" id="cd00118">
    <property type="entry name" value="LysM"/>
    <property type="match status" value="3"/>
</dbReference>
<feature type="domain" description="LysM" evidence="3">
    <location>
        <begin position="174"/>
        <end position="218"/>
    </location>
</feature>
<dbReference type="STRING" id="667015.Bacsa_2701"/>
<organism evidence="4 5">
    <name type="scientific">Phocaeicola salanitronis (strain DSM 18170 / JCM 13657 / CCUG 60908 / BL78)</name>
    <name type="common">Bacteroides salanitronis</name>
    <dbReference type="NCBI Taxonomy" id="667015"/>
    <lineage>
        <taxon>Bacteria</taxon>
        <taxon>Pseudomonadati</taxon>
        <taxon>Bacteroidota</taxon>
        <taxon>Bacteroidia</taxon>
        <taxon>Bacteroidales</taxon>
        <taxon>Bacteroidaceae</taxon>
        <taxon>Phocaeicola</taxon>
    </lineage>
</organism>
<dbReference type="SMART" id="SM00257">
    <property type="entry name" value="LysM"/>
    <property type="match status" value="3"/>
</dbReference>
<dbReference type="HOGENOM" id="CLU_028261_0_1_10"/>
<reference evidence="4 5" key="1">
    <citation type="journal article" date="2011" name="Stand. Genomic Sci.">
        <title>Complete genome sequence of Bacteroides salanitronis type strain (BL78).</title>
        <authorList>
            <person name="Gronow S."/>
            <person name="Held B."/>
            <person name="Lucas S."/>
            <person name="Lapidus A."/>
            <person name="Del Rio T.G."/>
            <person name="Nolan M."/>
            <person name="Tice H."/>
            <person name="Deshpande S."/>
            <person name="Cheng J.F."/>
            <person name="Pitluck S."/>
            <person name="Liolios K."/>
            <person name="Pagani I."/>
            <person name="Ivanova N."/>
            <person name="Mavromatis K."/>
            <person name="Pati A."/>
            <person name="Tapia R."/>
            <person name="Han C."/>
            <person name="Goodwin L."/>
            <person name="Chen A."/>
            <person name="Palaniappan K."/>
            <person name="Land M."/>
            <person name="Hauser L."/>
            <person name="Chang Y.J."/>
            <person name="Jeffries C.D."/>
            <person name="Brambilla E.M."/>
            <person name="Rohde M."/>
            <person name="Goker M."/>
            <person name="Detter J.C."/>
            <person name="Woyke T."/>
            <person name="Bristow J."/>
            <person name="Markowitz V."/>
            <person name="Hugenholtz P."/>
            <person name="Kyrpides N.C."/>
            <person name="Klenk H.P."/>
            <person name="Eisen J.A."/>
        </authorList>
    </citation>
    <scope>NUCLEOTIDE SEQUENCE [LARGE SCALE GENOMIC DNA]</scope>
    <source>
        <strain evidence="4 5">DSM 18170</strain>
    </source>
</reference>
<sequence length="612" mass="69409">MRTFVCLNNSRDKKMKFIHILCVAAALAMGHPVLNAQTAGDAGFFLHTVAKGQSLYSISRMYHVSVDDIVRLNPGSNEKIRAGETLKIPQATDTDKHAPQYHTIQAGETLYQLTVKYGITAQAICAANPGLSAGNFRIGQVIVIPAQTAAPAKETKTAATTSPETEKKEDEWQTMHKVQRRETIYSISREYGITEEELIAANPELKKGKLKRGTFLFIPYPKQEQAQTQPERPASEPTNEELFSQNTVEKKSIRTIKVALMLPFSRMNGTQREPQTRIVEFYEGFLIAADSLKRQGVSMDIYAYDTKGTKAGTESLLSNGNLKNMDLIIGPVNQSSIAPAAQFAQKHNIRLVVPFAPKVDEVFNSPLLYQVNTPQSYLYSEVYEHFIRKFGKSNVVFLDDGTPDPDKADFIKGMKSELKDNGIRFSQIRLEGEVDGTKVIGAMDTLRQNVFIPISARSTALTKLVPHLTLVRKEHPHFDMHLFGYPEWQTYTQDFLANFYELDTYFYSSFYTNNLFPAAVNFTHTYRHWYSKDMANIYPKYGMLGFDIGYFFLKGLSQQGNKLEENLGRVKVVPIQTGFKFERVNNWGGFINRKIFFVHFSQDYELIKLDFE</sequence>